<evidence type="ECO:0000256" key="5">
    <source>
        <dbReference type="ARBA" id="ARBA00022692"/>
    </source>
</evidence>
<dbReference type="InterPro" id="IPR012910">
    <property type="entry name" value="Plug_dom"/>
</dbReference>
<evidence type="ECO:0000256" key="8">
    <source>
        <dbReference type="ARBA" id="ARBA00023136"/>
    </source>
</evidence>
<keyword evidence="8 11" id="KW-0472">Membrane</keyword>
<dbReference type="PANTHER" id="PTHR30069">
    <property type="entry name" value="TONB-DEPENDENT OUTER MEMBRANE RECEPTOR"/>
    <property type="match status" value="1"/>
</dbReference>
<evidence type="ECO:0000256" key="7">
    <source>
        <dbReference type="ARBA" id="ARBA00023077"/>
    </source>
</evidence>
<evidence type="ECO:0000256" key="9">
    <source>
        <dbReference type="ARBA" id="ARBA00023170"/>
    </source>
</evidence>
<evidence type="ECO:0000256" key="13">
    <source>
        <dbReference type="SAM" id="MobiDB-lite"/>
    </source>
</evidence>
<dbReference type="SUPFAM" id="SSF56935">
    <property type="entry name" value="Porins"/>
    <property type="match status" value="1"/>
</dbReference>
<keyword evidence="3 11" id="KW-0813">Transport</keyword>
<evidence type="ECO:0000256" key="1">
    <source>
        <dbReference type="ARBA" id="ARBA00004571"/>
    </source>
</evidence>
<gene>
    <name evidence="17" type="ORF">SR858_02815</name>
</gene>
<name>A0ABZ0Y1C7_9BURK</name>
<evidence type="ECO:0000313" key="17">
    <source>
        <dbReference type="EMBL" id="WQH05282.1"/>
    </source>
</evidence>
<dbReference type="PANTHER" id="PTHR30069:SF29">
    <property type="entry name" value="HEMOGLOBIN AND HEMOGLOBIN-HAPTOGLOBIN-BINDING PROTEIN 1-RELATED"/>
    <property type="match status" value="1"/>
</dbReference>
<feature type="domain" description="TonB-dependent receptor-like beta-barrel" evidence="15">
    <location>
        <begin position="262"/>
        <end position="696"/>
    </location>
</feature>
<dbReference type="InterPro" id="IPR039426">
    <property type="entry name" value="TonB-dep_rcpt-like"/>
</dbReference>
<feature type="compositionally biased region" description="Polar residues" evidence="13">
    <location>
        <begin position="337"/>
        <end position="351"/>
    </location>
</feature>
<evidence type="ECO:0000256" key="3">
    <source>
        <dbReference type="ARBA" id="ARBA00022448"/>
    </source>
</evidence>
<feature type="signal peptide" evidence="14">
    <location>
        <begin position="1"/>
        <end position="26"/>
    </location>
</feature>
<keyword evidence="4 11" id="KW-1134">Transmembrane beta strand</keyword>
<protein>
    <submittedName>
        <fullName evidence="17">TonB-dependent receptor</fullName>
    </submittedName>
</protein>
<dbReference type="InterPro" id="IPR036942">
    <property type="entry name" value="Beta-barrel_TonB_sf"/>
</dbReference>
<dbReference type="GeneID" id="43166744"/>
<keyword evidence="6 14" id="KW-0732">Signal</keyword>
<keyword evidence="10 11" id="KW-0998">Cell outer membrane</keyword>
<dbReference type="Gene3D" id="2.170.130.10">
    <property type="entry name" value="TonB-dependent receptor, plug domain"/>
    <property type="match status" value="1"/>
</dbReference>
<dbReference type="EMBL" id="CP140152">
    <property type="protein sequence ID" value="WQH05282.1"/>
    <property type="molecule type" value="Genomic_DNA"/>
</dbReference>
<evidence type="ECO:0000256" key="14">
    <source>
        <dbReference type="SAM" id="SignalP"/>
    </source>
</evidence>
<proteinExistence type="inferred from homology"/>
<evidence type="ECO:0000256" key="12">
    <source>
        <dbReference type="RuleBase" id="RU003357"/>
    </source>
</evidence>
<evidence type="ECO:0000256" key="10">
    <source>
        <dbReference type="ARBA" id="ARBA00023237"/>
    </source>
</evidence>
<evidence type="ECO:0000259" key="16">
    <source>
        <dbReference type="Pfam" id="PF07715"/>
    </source>
</evidence>
<sequence length="734" mass="80518">MKTAIPMLAAEIVAVAALGLHTGALAQQAPAAAVKAGPVPPTAADKPASREIVQVEINGAADYDPRRDDTASKTIIGQEEILKYGDTNVFDVLKRAPGVTVIGESIRMRGLGSGYTQVLVNGERPPPGFNLQTVAPEQIEKIEVVRAATAEFSTQAIAGTINIVLKKMVSKPQRDMRVSAARSGEVRRATALGTLADRSGDLSYYLSVFLLHSDSSNPGTYTEQLASSDGTVLQQRDSSIANNSKLSLLGLEPRLNWKLDNNGQLNWSASVGANRFDSDQTYRYDNQVGSFPAPNFLFRDNTSENRSVYLSTNVNWVTQLAGGKLDTTLIVTHSNGRADSDWASSTASRQRTLQRDTDSDSRSNSVRSNGKYTRSVLGEHALATGWEVSRQRQREDRHRVEGFVGSAPAIFDERFAPQVVQAAAFAQDEWNVTRQWSMYLGARWETIRTDSAVSGRPDTSSRNHVLSPIAQTLYKFPDKSGRQLRLALTRTFKAPTVAQLTARRNEADLNTRFTADSSGNPELKPELATGVDATYEHFWAPGATFSATASTRHITDYIRTTLSQDSGGRWLYQPVNDGKADVRGLGLELKFPSKLVWPTWPALDLRAGVNRNWSQVDSVPGPDNRLDQQVPLTANLGIDYKQGAYTTGASLAFRSGGPVRISAEQSTRLQARNDLDAYLLYKVSPAVQLRFTGKNLLARDSETYSRYADRNGVSQNWGRSDNSREWAVNLELKL</sequence>
<reference evidence="17 18" key="1">
    <citation type="submission" date="2023-11" db="EMBL/GenBank/DDBJ databases">
        <title>MicrobeMod: A computational toolkit for identifying prokaryotic methylation and restriction-modification with nanopore sequencing.</title>
        <authorList>
            <person name="Crits-Christoph A."/>
            <person name="Kang S.C."/>
            <person name="Lee H."/>
            <person name="Ostrov N."/>
        </authorList>
    </citation>
    <scope>NUCLEOTIDE SEQUENCE [LARGE SCALE GENOMIC DNA]</scope>
    <source>
        <strain evidence="17 18">ATCC 25935</strain>
    </source>
</reference>
<dbReference type="Proteomes" id="UP001326110">
    <property type="component" value="Chromosome"/>
</dbReference>
<keyword evidence="7 12" id="KW-0798">TonB box</keyword>
<dbReference type="InterPro" id="IPR037066">
    <property type="entry name" value="Plug_dom_sf"/>
</dbReference>
<comment type="subcellular location">
    <subcellularLocation>
        <location evidence="1 11">Cell outer membrane</location>
        <topology evidence="1 11">Multi-pass membrane protein</topology>
    </subcellularLocation>
</comment>
<feature type="region of interest" description="Disordered" evidence="13">
    <location>
        <begin position="337"/>
        <end position="370"/>
    </location>
</feature>
<feature type="domain" description="TonB-dependent receptor plug" evidence="16">
    <location>
        <begin position="66"/>
        <end position="160"/>
    </location>
</feature>
<evidence type="ECO:0000256" key="11">
    <source>
        <dbReference type="PROSITE-ProRule" id="PRU01360"/>
    </source>
</evidence>
<keyword evidence="5 11" id="KW-0812">Transmembrane</keyword>
<accession>A0ABZ0Y1C7</accession>
<evidence type="ECO:0000259" key="15">
    <source>
        <dbReference type="Pfam" id="PF00593"/>
    </source>
</evidence>
<dbReference type="InterPro" id="IPR000531">
    <property type="entry name" value="Beta-barrel_TonB"/>
</dbReference>
<keyword evidence="18" id="KW-1185">Reference proteome</keyword>
<organism evidence="17 18">
    <name type="scientific">Duganella zoogloeoides</name>
    <dbReference type="NCBI Taxonomy" id="75659"/>
    <lineage>
        <taxon>Bacteria</taxon>
        <taxon>Pseudomonadati</taxon>
        <taxon>Pseudomonadota</taxon>
        <taxon>Betaproteobacteria</taxon>
        <taxon>Burkholderiales</taxon>
        <taxon>Oxalobacteraceae</taxon>
        <taxon>Telluria group</taxon>
        <taxon>Duganella</taxon>
    </lineage>
</organism>
<dbReference type="Pfam" id="PF07715">
    <property type="entry name" value="Plug"/>
    <property type="match status" value="1"/>
</dbReference>
<keyword evidence="9 17" id="KW-0675">Receptor</keyword>
<dbReference type="PROSITE" id="PS52016">
    <property type="entry name" value="TONB_DEPENDENT_REC_3"/>
    <property type="match status" value="1"/>
</dbReference>
<comment type="similarity">
    <text evidence="2 11 12">Belongs to the TonB-dependent receptor family.</text>
</comment>
<evidence type="ECO:0000256" key="6">
    <source>
        <dbReference type="ARBA" id="ARBA00022729"/>
    </source>
</evidence>
<dbReference type="Pfam" id="PF00593">
    <property type="entry name" value="TonB_dep_Rec_b-barrel"/>
    <property type="match status" value="1"/>
</dbReference>
<evidence type="ECO:0000256" key="4">
    <source>
        <dbReference type="ARBA" id="ARBA00022452"/>
    </source>
</evidence>
<evidence type="ECO:0000313" key="18">
    <source>
        <dbReference type="Proteomes" id="UP001326110"/>
    </source>
</evidence>
<dbReference type="RefSeq" id="WP_084670218.1">
    <property type="nucleotide sequence ID" value="NZ_CP140152.1"/>
</dbReference>
<evidence type="ECO:0000256" key="2">
    <source>
        <dbReference type="ARBA" id="ARBA00009810"/>
    </source>
</evidence>
<dbReference type="Gene3D" id="2.40.170.20">
    <property type="entry name" value="TonB-dependent receptor, beta-barrel domain"/>
    <property type="match status" value="1"/>
</dbReference>
<feature type="chain" id="PRO_5045781056" evidence="14">
    <location>
        <begin position="27"/>
        <end position="734"/>
    </location>
</feature>